<dbReference type="AlphaFoldDB" id="C6M3X4"/>
<protein>
    <submittedName>
        <fullName evidence="1">Uncharacterized protein</fullName>
    </submittedName>
</protein>
<sequence>MAEGAEADAASEAAACAGAWEAAAADAFEAPDALASAASLPALQAHSNAVNVEHKRSKGLEDIFITPQR</sequence>
<dbReference type="EMBL" id="ACKO02000006">
    <property type="protein sequence ID" value="EET44887.1"/>
    <property type="molecule type" value="Genomic_DNA"/>
</dbReference>
<accession>C6M3X4</accession>
<name>C6M3X4_NEISI</name>
<reference evidence="1" key="1">
    <citation type="submission" date="2009-07" db="EMBL/GenBank/DDBJ databases">
        <authorList>
            <person name="Weinstock G."/>
            <person name="Sodergren E."/>
            <person name="Clifton S."/>
            <person name="Fulton L."/>
            <person name="Fulton B."/>
            <person name="Courtney L."/>
            <person name="Fronick C."/>
            <person name="Harrison M."/>
            <person name="Strong C."/>
            <person name="Farmer C."/>
            <person name="Delahaunty K."/>
            <person name="Markovic C."/>
            <person name="Hall O."/>
            <person name="Minx P."/>
            <person name="Tomlinson C."/>
            <person name="Mitreva M."/>
            <person name="Nelson J."/>
            <person name="Hou S."/>
            <person name="Wollam A."/>
            <person name="Pepin K.H."/>
            <person name="Johnson M."/>
            <person name="Bhonagiri V."/>
            <person name="Nash W.E."/>
            <person name="Warren W."/>
            <person name="Chinwalla A."/>
            <person name="Mardis E.R."/>
            <person name="Wilson R.K."/>
        </authorList>
    </citation>
    <scope>NUCLEOTIDE SEQUENCE [LARGE SCALE GENOMIC DNA]</scope>
    <source>
        <strain evidence="1">ATCC 29256</strain>
    </source>
</reference>
<organism evidence="1 2">
    <name type="scientific">Neisseria sicca ATCC 29256</name>
    <dbReference type="NCBI Taxonomy" id="547045"/>
    <lineage>
        <taxon>Bacteria</taxon>
        <taxon>Pseudomonadati</taxon>
        <taxon>Pseudomonadota</taxon>
        <taxon>Betaproteobacteria</taxon>
        <taxon>Neisseriales</taxon>
        <taxon>Neisseriaceae</taxon>
        <taxon>Neisseria</taxon>
    </lineage>
</organism>
<gene>
    <name evidence="1" type="ORF">NEISICOT_01217</name>
</gene>
<dbReference type="Proteomes" id="UP000005365">
    <property type="component" value="Unassembled WGS sequence"/>
</dbReference>
<evidence type="ECO:0000313" key="1">
    <source>
        <dbReference type="EMBL" id="EET44887.1"/>
    </source>
</evidence>
<proteinExistence type="predicted"/>
<keyword evidence="2" id="KW-1185">Reference proteome</keyword>
<evidence type="ECO:0000313" key="2">
    <source>
        <dbReference type="Proteomes" id="UP000005365"/>
    </source>
</evidence>
<comment type="caution">
    <text evidence="1">The sequence shown here is derived from an EMBL/GenBank/DDBJ whole genome shotgun (WGS) entry which is preliminary data.</text>
</comment>